<dbReference type="PANTHER" id="PTHR13367:SF33">
    <property type="entry name" value="P-LOOP CONTAINING NUCLEOSIDE TRIPHOSPHATE HYDROLASE PROTEIN"/>
    <property type="match status" value="1"/>
</dbReference>
<accession>A0A815ZGX0</accession>
<keyword evidence="3" id="KW-0645">Protease</keyword>
<evidence type="ECO:0000256" key="5">
    <source>
        <dbReference type="ARBA" id="ARBA00022801"/>
    </source>
</evidence>
<name>A0A815ZGX0_9BILA</name>
<dbReference type="PANTHER" id="PTHR13367">
    <property type="entry name" value="UBIQUITIN THIOESTERASE"/>
    <property type="match status" value="1"/>
</dbReference>
<dbReference type="InterPro" id="IPR022099">
    <property type="entry name" value="DUF3638"/>
</dbReference>
<keyword evidence="5" id="KW-0378">Hydrolase</keyword>
<dbReference type="GO" id="GO:0006508">
    <property type="term" value="P:proteolysis"/>
    <property type="evidence" value="ECO:0007669"/>
    <property type="project" value="UniProtKB-KW"/>
</dbReference>
<comment type="catalytic activity">
    <reaction evidence="1">
        <text>Thiol-dependent hydrolysis of ester, thioester, amide, peptide and isopeptide bonds formed by the C-terminal Gly of ubiquitin (a 76-residue protein attached to proteins as an intracellular targeting signal).</text>
        <dbReference type="EC" id="3.4.19.12"/>
    </reaction>
</comment>
<dbReference type="Proteomes" id="UP000663854">
    <property type="component" value="Unassembled WGS sequence"/>
</dbReference>
<reference evidence="10" key="1">
    <citation type="submission" date="2021-02" db="EMBL/GenBank/DDBJ databases">
        <authorList>
            <person name="Nowell W R."/>
        </authorList>
    </citation>
    <scope>NUCLEOTIDE SEQUENCE</scope>
</reference>
<evidence type="ECO:0000313" key="9">
    <source>
        <dbReference type="EMBL" id="CAF1319136.1"/>
    </source>
</evidence>
<dbReference type="Pfam" id="PF12359">
    <property type="entry name" value="DUF3645"/>
    <property type="match status" value="1"/>
</dbReference>
<dbReference type="EMBL" id="CAJNOL010004271">
    <property type="protein sequence ID" value="CAF1584643.1"/>
    <property type="molecule type" value="Genomic_DNA"/>
</dbReference>
<keyword evidence="6" id="KW-0788">Thiol protease</keyword>
<dbReference type="Proteomes" id="UP000663870">
    <property type="component" value="Unassembled WGS sequence"/>
</dbReference>
<evidence type="ECO:0000256" key="3">
    <source>
        <dbReference type="ARBA" id="ARBA00022670"/>
    </source>
</evidence>
<comment type="caution">
    <text evidence="10">The sequence shown here is derived from an EMBL/GenBank/DDBJ whole genome shotgun (WGS) entry which is preliminary data.</text>
</comment>
<gene>
    <name evidence="10" type="ORF">JXQ802_LOCUS46595</name>
    <name evidence="9" type="ORF">PYM288_LOCUS30819</name>
</gene>
<dbReference type="InterPro" id="IPR022105">
    <property type="entry name" value="DUF3645"/>
</dbReference>
<evidence type="ECO:0000256" key="4">
    <source>
        <dbReference type="ARBA" id="ARBA00022786"/>
    </source>
</evidence>
<evidence type="ECO:0000313" key="11">
    <source>
        <dbReference type="Proteomes" id="UP000663870"/>
    </source>
</evidence>
<keyword evidence="4" id="KW-0833">Ubl conjugation pathway</keyword>
<proteinExistence type="predicted"/>
<sequence>MNLFEFLVLPNREDIIRIRSLKDYFNEFSHRKYPDLLSTIDHADAFGVYYASQSSAMNESIQQITAQAERDKQQKIQEVTNAKERYTHLMNSINGRPCTCSYRYGYRETCNTCSIREQAANIKVHIYECPLPSEREQALAVIFELQMPIEIRNYRDILWQFINRPKPHPSHNMHEWLSVPPHASKLGSFYNGPSNCKVKLVSSTKSVTQTYHSYPPSIASTSIEGFLHENSLTVEILPTKPIGFDDECRILTPQLNHPDYKQLQFTINTTKFLQNHVTAKLSDCSIRMKPSQFIEFGSFRSGHRLQWWNLLAIFEMDSLPISEESVTILIMHSIWQYGPQTSNVSLSNNSWCSESHEQLLEDHFIDELVTRLDRRLDDYELNRQNELVLVAITMITMRMLSICNSTKQNKIADLAMKCRRIGEKWIVLISENIQTVLSSAFNEIEKLRLKIVIIGISCILTFSTNSDRLQYLLSPNEHIVSLVKSATTIHDNIILNKNQSNMSTCMRNIMRFSEHVLVMVQPIIAEILQKTFYQSLNDFATIYWAAMRSKGTMNGKWEKRKQDPYDGWYDCRYESRVISIDCIRGTFLVDNMAIGYLPENITTNELFTRVFGNHIFEVQLAELPKTYITKHSYHGNGKAQYEFCFNDQNKCLKVTERHIQTNEMFRLIPHTCFQKELPDMFVSKHSHWLNIKTEIVEFRPIHFKEPDFLDNRPYILSLESGYIITTVENNTQILINQSSTFFQKLFNRYFNRLDDKPYVYMMRGNISSQTDMIIYIHLSRLGIAFEYNTSTNIIKSREYSDMCVDKDQWLGTLTGLTFGLLLSPLLTNNYRLDHYPYRKLIVPFGTLQSKILNYNMNHQTITIDRSSSISFPHKYFVFIFNDRLKIFQSTDSPTGWLYLALLHGMTSHPLPDQYTGMTGMERAFQLFNSAGCWSDQPFDEVSLNILCQIASISPKVDYYPQKMTIMEKIDWNTNGLPYSMQHFGDYLIAKKLIDSRQIFNFMYPSMISHKMPELFQGKIYNEILLKKLYWNYRDSYNPTARLSVEMEDDILSSSSVTLYRPALEHCSHISNYRAVHLVDDLYNNGYVNLRDCSNQHWLPLSQWLTVKNNLKNFWIGLLKLADRIKTVTTEKSIDQIFLRNAEQKFHYFNAGNFNQTTKFVQRTDRQNTFPEEICSSMNKQDNNLSEITNYFKNQLSQSWNKFLLDNQYEKRYPSIKKIIELLDSFREESIKLWNELFNPLTLLYKQLFEIGLVLRITPTTLISLLQEKKSLSFVLTTEQCTILGGIIVNWTLEQQMERILYFAIHKKWEDFKKEISHIPHSNWKPSEYISWLILELEMNITIREMQIKVAQHMIQPNMKINDLSVRNIVMQMNMGEGKTSVILPMLAVNLSSSNSSLVRIIVLKSLFPTNYQSLRYKLGGLLNRRIFPFPCRHDMNFNNVQINEIFKRFQRGLQNCDIILTSPEDILSFDLLTIDKCRRNEFDIGSSMLIVQRWLKKYVRDILDESDEILHVKYQLIYTVGSQQQIDGGAERWKTIQTILELGKKHAVDISKCFCENVYYKSSERKSTFPQFRLQSSEPFSLLCQKIANDWIDSRNYRYTDKSIILSFILETYLSVENLIDKFPRLDIQLFLIIRGLLSSEVLLVAFKKRYRVNYGVNTNLSFNRLMAVPFRAKDVVADRTEFGHPDVALVLTQLSYYYSGLNNSQLSQCFNRLNDEETDPTSIYDQWILYEDEKDIPNNIKQWNRVNLKDYQQQIDYLFPTFRYNMLVINYFLNYFVFPREAKQFPYKLVASAWDLSSSLRSQLITGFSGTNDTQLLLPIHIRQYDLPELQKTDAIVVNNLLQIENENYQFLSINVTSENILKQIIEYKEIINVILDVGALFIDGTNQDIAIKWLNLSDKNIIDYVVYFDSDSIIVCDRQFHRHPFVTSPASERLDRCIFYLDEIHTRGTDFKFPQVFKAAVTLGNGLTKDRFVQACMRMRKLGHGHSLIFWSSYEVHQQIKNQENNTNDSIKLIDILRWVYENTQQSTWDGLHHWATQSLNIQRNISAFQHIDWYNDEQIFTDVLMKDLAEECSESEIIELIKMYGVSKKLQTLFEIHYNRYEQVHHDYCGTKQRLSQLLDEEQQRELEQELEEERQLERPPPVTPFEPILHEEIKRLCNTNSAMMNLIQYPRVFRHLSYAFIDTTFVNDCQVNNWQENFWISTEFQRVIETKGELLNPFLRPPRWIIIYRNQQLIFLSALEANWLIGHLNSLDHKRKSRRQSITTLRLLLPRIKRVQSIFINVPSLTIPPMIEHPNGVVPFFIPLEWLVQLFIFNGTLYFETVDEQTAYCQCLSLCPKPRTVKEEEAFKNGWIDVDGFVSNSEHRQYLKMYKVRFHCNLLTFVKQIIENRNNSHASISSHVGSIILNSLKLI</sequence>
<dbReference type="InterPro" id="IPR051346">
    <property type="entry name" value="OTU_Deubiquitinase"/>
</dbReference>
<dbReference type="SUPFAM" id="SSF52540">
    <property type="entry name" value="P-loop containing nucleoside triphosphate hydrolases"/>
    <property type="match status" value="1"/>
</dbReference>
<evidence type="ECO:0000256" key="2">
    <source>
        <dbReference type="ARBA" id="ARBA00012759"/>
    </source>
</evidence>
<dbReference type="EC" id="3.4.19.12" evidence="2"/>
<evidence type="ECO:0000256" key="6">
    <source>
        <dbReference type="ARBA" id="ARBA00022807"/>
    </source>
</evidence>
<dbReference type="EMBL" id="CAJNOH010002989">
    <property type="protein sequence ID" value="CAF1319136.1"/>
    <property type="molecule type" value="Genomic_DNA"/>
</dbReference>
<evidence type="ECO:0000259" key="7">
    <source>
        <dbReference type="Pfam" id="PF12340"/>
    </source>
</evidence>
<keyword evidence="11" id="KW-1185">Reference proteome</keyword>
<dbReference type="GO" id="GO:0004843">
    <property type="term" value="F:cysteine-type deubiquitinase activity"/>
    <property type="evidence" value="ECO:0007669"/>
    <property type="project" value="UniProtKB-EC"/>
</dbReference>
<protein>
    <recommendedName>
        <fullName evidence="2">ubiquitinyl hydrolase 1</fullName>
        <ecNumber evidence="2">3.4.19.12</ecNumber>
    </recommendedName>
</protein>
<feature type="domain" description="DUF3638" evidence="7">
    <location>
        <begin position="1320"/>
        <end position="1549"/>
    </location>
</feature>
<evidence type="ECO:0000256" key="1">
    <source>
        <dbReference type="ARBA" id="ARBA00000707"/>
    </source>
</evidence>
<dbReference type="Pfam" id="PF12340">
    <property type="entry name" value="DUF3638"/>
    <property type="match status" value="1"/>
</dbReference>
<evidence type="ECO:0000259" key="8">
    <source>
        <dbReference type="Pfam" id="PF12359"/>
    </source>
</evidence>
<organism evidence="10 11">
    <name type="scientific">Rotaria sordida</name>
    <dbReference type="NCBI Taxonomy" id="392033"/>
    <lineage>
        <taxon>Eukaryota</taxon>
        <taxon>Metazoa</taxon>
        <taxon>Spiralia</taxon>
        <taxon>Gnathifera</taxon>
        <taxon>Rotifera</taxon>
        <taxon>Eurotatoria</taxon>
        <taxon>Bdelloidea</taxon>
        <taxon>Philodinida</taxon>
        <taxon>Philodinidae</taxon>
        <taxon>Rotaria</taxon>
    </lineage>
</organism>
<evidence type="ECO:0000313" key="10">
    <source>
        <dbReference type="EMBL" id="CAF1584643.1"/>
    </source>
</evidence>
<dbReference type="InterPro" id="IPR027417">
    <property type="entry name" value="P-loop_NTPase"/>
</dbReference>
<feature type="domain" description="DUF3645" evidence="8">
    <location>
        <begin position="1665"/>
        <end position="1693"/>
    </location>
</feature>